<protein>
    <recommendedName>
        <fullName evidence="3">Nucleotidyl transferase AbiEii/AbiGii toxin family protein</fullName>
    </recommendedName>
</protein>
<proteinExistence type="predicted"/>
<name>A0A0G0VIC3_9BACT</name>
<evidence type="ECO:0000313" key="1">
    <source>
        <dbReference type="EMBL" id="KKR62497.1"/>
    </source>
</evidence>
<dbReference type="EMBL" id="LBZA01000045">
    <property type="protein sequence ID" value="KKR62497.1"/>
    <property type="molecule type" value="Genomic_DNA"/>
</dbReference>
<reference evidence="1 2" key="1">
    <citation type="journal article" date="2015" name="Nature">
        <title>rRNA introns, odd ribosomes, and small enigmatic genomes across a large radiation of phyla.</title>
        <authorList>
            <person name="Brown C.T."/>
            <person name="Hug L.A."/>
            <person name="Thomas B.C."/>
            <person name="Sharon I."/>
            <person name="Castelle C.J."/>
            <person name="Singh A."/>
            <person name="Wilkins M.J."/>
            <person name="Williams K.H."/>
            <person name="Banfield J.F."/>
        </authorList>
    </citation>
    <scope>NUCLEOTIDE SEQUENCE [LARGE SCALE GENOMIC DNA]</scope>
</reference>
<accession>A0A0G0VIC3</accession>
<dbReference type="InterPro" id="IPR014942">
    <property type="entry name" value="AbiEii"/>
</dbReference>
<dbReference type="Gene3D" id="3.10.450.620">
    <property type="entry name" value="JHP933, nucleotidyltransferase-like core domain"/>
    <property type="match status" value="1"/>
</dbReference>
<sequence length="221" mass="26315">MAMAKTILTKRQQALLNELFSHKNIRESFYLSGGTALAEYYLHHRYSEDLDFFTEQEIDPMSIQVILKTLAKKLSIKKIDYQQSFNRNLFYLHFDKEIIKTEFTYYPFEHIETPRLINGVKVDSLTDIAANKAFTIYQKPRNRDFIDLYLILKKKKWKFADIRKRAHAKFDTPLDPLQLAQQLAEAPILKDFPHMIIPLNPKRWQEFWQNESEALKNEVLK</sequence>
<dbReference type="AlphaFoldDB" id="A0A0G0VIC3"/>
<comment type="caution">
    <text evidence="1">The sequence shown here is derived from an EMBL/GenBank/DDBJ whole genome shotgun (WGS) entry which is preliminary data.</text>
</comment>
<dbReference type="Proteomes" id="UP000034293">
    <property type="component" value="Unassembled WGS sequence"/>
</dbReference>
<dbReference type="Pfam" id="PF08843">
    <property type="entry name" value="AbiEii"/>
    <property type="match status" value="1"/>
</dbReference>
<gene>
    <name evidence="1" type="ORF">UU02_C0045G0007</name>
</gene>
<evidence type="ECO:0000313" key="2">
    <source>
        <dbReference type="Proteomes" id="UP000034293"/>
    </source>
</evidence>
<organism evidence="1 2">
    <name type="scientific">Candidatus Woesebacteria bacterium GW2011_GWA1_40_43</name>
    <dbReference type="NCBI Taxonomy" id="1618553"/>
    <lineage>
        <taxon>Bacteria</taxon>
        <taxon>Candidatus Woeseibacteriota</taxon>
    </lineage>
</organism>
<evidence type="ECO:0008006" key="3">
    <source>
        <dbReference type="Google" id="ProtNLM"/>
    </source>
</evidence>